<name>A0A0L7QX22_9HYME</name>
<protein>
    <submittedName>
        <fullName evidence="1">Uncharacterized protein</fullName>
    </submittedName>
</protein>
<organism evidence="1 2">
    <name type="scientific">Habropoda laboriosa</name>
    <dbReference type="NCBI Taxonomy" id="597456"/>
    <lineage>
        <taxon>Eukaryota</taxon>
        <taxon>Metazoa</taxon>
        <taxon>Ecdysozoa</taxon>
        <taxon>Arthropoda</taxon>
        <taxon>Hexapoda</taxon>
        <taxon>Insecta</taxon>
        <taxon>Pterygota</taxon>
        <taxon>Neoptera</taxon>
        <taxon>Endopterygota</taxon>
        <taxon>Hymenoptera</taxon>
        <taxon>Apocrita</taxon>
        <taxon>Aculeata</taxon>
        <taxon>Apoidea</taxon>
        <taxon>Anthophila</taxon>
        <taxon>Apidae</taxon>
        <taxon>Habropoda</taxon>
    </lineage>
</organism>
<gene>
    <name evidence="1" type="ORF">WH47_02676</name>
</gene>
<dbReference type="AlphaFoldDB" id="A0A0L7QX22"/>
<reference evidence="1 2" key="1">
    <citation type="submission" date="2015-07" db="EMBL/GenBank/DDBJ databases">
        <title>The genome of Habropoda laboriosa.</title>
        <authorList>
            <person name="Pan H."/>
            <person name="Kapheim K."/>
        </authorList>
    </citation>
    <scope>NUCLEOTIDE SEQUENCE [LARGE SCALE GENOMIC DNA]</scope>
    <source>
        <strain evidence="1">0110345459</strain>
    </source>
</reference>
<sequence>MQCDLNGFLCLHRERFALEGNEIDDRLQCEYRSLGTSYANSAVVRVMYRAHLR</sequence>
<evidence type="ECO:0000313" key="2">
    <source>
        <dbReference type="Proteomes" id="UP000053825"/>
    </source>
</evidence>
<accession>A0A0L7QX22</accession>
<proteinExistence type="predicted"/>
<dbReference type="Proteomes" id="UP000053825">
    <property type="component" value="Unassembled WGS sequence"/>
</dbReference>
<evidence type="ECO:0000313" key="1">
    <source>
        <dbReference type="EMBL" id="KOC63167.1"/>
    </source>
</evidence>
<dbReference type="EMBL" id="KQ414705">
    <property type="protein sequence ID" value="KOC63167.1"/>
    <property type="molecule type" value="Genomic_DNA"/>
</dbReference>
<keyword evidence="2" id="KW-1185">Reference proteome</keyword>